<dbReference type="GO" id="GO:0005886">
    <property type="term" value="C:plasma membrane"/>
    <property type="evidence" value="ECO:0007669"/>
    <property type="project" value="UniProtKB-SubCell"/>
</dbReference>
<feature type="transmembrane region" description="Helical" evidence="6">
    <location>
        <begin position="47"/>
        <end position="66"/>
    </location>
</feature>
<evidence type="ECO:0000313" key="8">
    <source>
        <dbReference type="EMBL" id="OGG89171.1"/>
    </source>
</evidence>
<keyword evidence="5 6" id="KW-0472">Membrane</keyword>
<feature type="transmembrane region" description="Helical" evidence="6">
    <location>
        <begin position="187"/>
        <end position="207"/>
    </location>
</feature>
<dbReference type="InterPro" id="IPR015414">
    <property type="entry name" value="TMEM64"/>
</dbReference>
<keyword evidence="3 6" id="KW-0812">Transmembrane</keyword>
<evidence type="ECO:0000256" key="6">
    <source>
        <dbReference type="RuleBase" id="RU366058"/>
    </source>
</evidence>
<comment type="caution">
    <text evidence="8">The sequence shown here is derived from an EMBL/GenBank/DDBJ whole genome shotgun (WGS) entry which is preliminary data.</text>
</comment>
<gene>
    <name evidence="8" type="ORF">A2592_00525</name>
</gene>
<feature type="domain" description="VTT" evidence="7">
    <location>
        <begin position="71"/>
        <end position="183"/>
    </location>
</feature>
<sequence length="213" mass="23565">MKNRLFNKKMLASVLGLIIIGVFFVASALLAQKYESELHAVVNDDSVFGMLGYVLITAVAIVVAPVSTLPLIPLTVSLWGWFTAGVLSIIGWTVGSQVAFLLARAYGKSLVQKFVSLERFRAYEKQFGAGNIFWTVVLLRMIVPVDILSYALGLFSTMSSRSFFLATIIGITPFAFIFSYLGSLPPSFQIITLIEIVLLIFIVHYLWKKKIAS</sequence>
<accession>A0A1F6FTI5</accession>
<evidence type="ECO:0000259" key="7">
    <source>
        <dbReference type="Pfam" id="PF09335"/>
    </source>
</evidence>
<evidence type="ECO:0000256" key="3">
    <source>
        <dbReference type="ARBA" id="ARBA00022692"/>
    </source>
</evidence>
<evidence type="ECO:0000256" key="1">
    <source>
        <dbReference type="ARBA" id="ARBA00004651"/>
    </source>
</evidence>
<evidence type="ECO:0000256" key="5">
    <source>
        <dbReference type="ARBA" id="ARBA00023136"/>
    </source>
</evidence>
<feature type="transmembrane region" description="Helical" evidence="6">
    <location>
        <begin position="162"/>
        <end position="181"/>
    </location>
</feature>
<proteinExistence type="inferred from homology"/>
<protein>
    <recommendedName>
        <fullName evidence="6">TVP38/TMEM64 family membrane protein</fullName>
    </recommendedName>
</protein>
<name>A0A1F6FTI5_9BACT</name>
<dbReference type="InterPro" id="IPR032816">
    <property type="entry name" value="VTT_dom"/>
</dbReference>
<keyword evidence="2 6" id="KW-1003">Cell membrane</keyword>
<dbReference type="EMBL" id="MFMT01000005">
    <property type="protein sequence ID" value="OGG89171.1"/>
    <property type="molecule type" value="Genomic_DNA"/>
</dbReference>
<comment type="similarity">
    <text evidence="6">Belongs to the TVP38/TMEM64 family.</text>
</comment>
<organism evidence="8 9">
    <name type="scientific">Candidatus Kaiserbacteria bacterium RIFOXYD1_FULL_42_15</name>
    <dbReference type="NCBI Taxonomy" id="1798532"/>
    <lineage>
        <taxon>Bacteria</taxon>
        <taxon>Candidatus Kaiseribacteriota</taxon>
    </lineage>
</organism>
<dbReference type="PANTHER" id="PTHR12677">
    <property type="entry name" value="GOLGI APPARATUS MEMBRANE PROTEIN TVP38-RELATED"/>
    <property type="match status" value="1"/>
</dbReference>
<evidence type="ECO:0000313" key="9">
    <source>
        <dbReference type="Proteomes" id="UP000179230"/>
    </source>
</evidence>
<dbReference type="AlphaFoldDB" id="A0A1F6FTI5"/>
<dbReference type="PANTHER" id="PTHR12677:SF59">
    <property type="entry name" value="GOLGI APPARATUS MEMBRANE PROTEIN TVP38-RELATED"/>
    <property type="match status" value="1"/>
</dbReference>
<reference evidence="8 9" key="1">
    <citation type="journal article" date="2016" name="Nat. Commun.">
        <title>Thousands of microbial genomes shed light on interconnected biogeochemical processes in an aquifer system.</title>
        <authorList>
            <person name="Anantharaman K."/>
            <person name="Brown C.T."/>
            <person name="Hug L.A."/>
            <person name="Sharon I."/>
            <person name="Castelle C.J."/>
            <person name="Probst A.J."/>
            <person name="Thomas B.C."/>
            <person name="Singh A."/>
            <person name="Wilkins M.J."/>
            <person name="Karaoz U."/>
            <person name="Brodie E.L."/>
            <person name="Williams K.H."/>
            <person name="Hubbard S.S."/>
            <person name="Banfield J.F."/>
        </authorList>
    </citation>
    <scope>NUCLEOTIDE SEQUENCE [LARGE SCALE GENOMIC DNA]</scope>
</reference>
<keyword evidence="4 6" id="KW-1133">Transmembrane helix</keyword>
<comment type="subcellular location">
    <subcellularLocation>
        <location evidence="1 6">Cell membrane</location>
        <topology evidence="1 6">Multi-pass membrane protein</topology>
    </subcellularLocation>
</comment>
<dbReference type="Pfam" id="PF09335">
    <property type="entry name" value="VTT_dom"/>
    <property type="match status" value="1"/>
</dbReference>
<evidence type="ECO:0000256" key="2">
    <source>
        <dbReference type="ARBA" id="ARBA00022475"/>
    </source>
</evidence>
<feature type="transmembrane region" description="Helical" evidence="6">
    <location>
        <begin position="78"/>
        <end position="103"/>
    </location>
</feature>
<dbReference type="Proteomes" id="UP000179230">
    <property type="component" value="Unassembled WGS sequence"/>
</dbReference>
<evidence type="ECO:0000256" key="4">
    <source>
        <dbReference type="ARBA" id="ARBA00022989"/>
    </source>
</evidence>
<feature type="transmembrane region" description="Helical" evidence="6">
    <location>
        <begin position="132"/>
        <end position="155"/>
    </location>
</feature>